<reference evidence="2" key="2">
    <citation type="submission" date="2016-04" db="UniProtKB">
        <authorList>
            <consortium name="WormBaseParasite"/>
        </authorList>
    </citation>
    <scope>IDENTIFICATION</scope>
</reference>
<reference evidence="1" key="1">
    <citation type="submission" date="2012-09" db="EMBL/GenBank/DDBJ databases">
        <authorList>
            <person name="Martin A.A."/>
        </authorList>
    </citation>
    <scope>NUCLEOTIDE SEQUENCE</scope>
</reference>
<sequence length="226" mass="25720">MTTFSEMAFVESNPEWFYSWRFKETNIAVSKVGCTDTGIYYISVSFLTARCSWKGGDKREKILVSSLMEANRLRTARNDKFSTTGKRTWNKMNHLLVLLATWVANVYSLSDLLVQGRADTLKILKEVFAKKDVNMNGRDSLAPSQVAWQTTVPRDMALRDFHHAVEIERTKRDISSAVVESRQCEHIDLMNCSDYETDEMTCMLTATGMTCCVCTGSLKASKWSLF</sequence>
<keyword evidence="1" id="KW-1185">Reference proteome</keyword>
<organism evidence="1 2">
    <name type="scientific">Angiostrongylus cantonensis</name>
    <name type="common">Rat lungworm</name>
    <dbReference type="NCBI Taxonomy" id="6313"/>
    <lineage>
        <taxon>Eukaryota</taxon>
        <taxon>Metazoa</taxon>
        <taxon>Ecdysozoa</taxon>
        <taxon>Nematoda</taxon>
        <taxon>Chromadorea</taxon>
        <taxon>Rhabditida</taxon>
        <taxon>Rhabditina</taxon>
        <taxon>Rhabditomorpha</taxon>
        <taxon>Strongyloidea</taxon>
        <taxon>Metastrongylidae</taxon>
        <taxon>Angiostrongylus</taxon>
    </lineage>
</organism>
<dbReference type="Proteomes" id="UP000035642">
    <property type="component" value="Unassembled WGS sequence"/>
</dbReference>
<dbReference type="AlphaFoldDB" id="A0A158P5T0"/>
<dbReference type="WBParaSite" id="ACAC_0000012101-mRNA-1">
    <property type="protein sequence ID" value="ACAC_0000012101-mRNA-1"/>
    <property type="gene ID" value="ACAC_0000012101"/>
</dbReference>
<name>A0A158P5T0_ANGCA</name>
<evidence type="ECO:0000313" key="1">
    <source>
        <dbReference type="Proteomes" id="UP000035642"/>
    </source>
</evidence>
<protein>
    <submittedName>
        <fullName evidence="2">HMA domain-containing protein</fullName>
    </submittedName>
</protein>
<evidence type="ECO:0000313" key="2">
    <source>
        <dbReference type="WBParaSite" id="ACAC_0000012101-mRNA-1"/>
    </source>
</evidence>
<proteinExistence type="predicted"/>
<accession>A0A158P5T0</accession>